<dbReference type="SUPFAM" id="SSF47954">
    <property type="entry name" value="Cyclin-like"/>
    <property type="match status" value="1"/>
</dbReference>
<evidence type="ECO:0000313" key="4">
    <source>
        <dbReference type="Proteomes" id="UP001472866"/>
    </source>
</evidence>
<dbReference type="Proteomes" id="UP001472866">
    <property type="component" value="Chromosome 06"/>
</dbReference>
<dbReference type="InterPro" id="IPR006671">
    <property type="entry name" value="Cyclin_N"/>
</dbReference>
<evidence type="ECO:0000256" key="1">
    <source>
        <dbReference type="SAM" id="MobiDB-lite"/>
    </source>
</evidence>
<keyword evidence="4" id="KW-1185">Reference proteome</keyword>
<name>A0AAX4P8X5_9CHLO</name>
<sequence>METDLALLRRVERQNLRFYEQAGVPRASSAALGFARDLCSDLGLPTVVLHSALQLLDRSAQELGVDEGAIEVFAAACVFVAAKVELEPAAVPSLESVLAKLRSTPHGRVAAKTFQRLELGLLGILEWSAVSATCAHFLPSYARRLPDSGPLCGREGHSFLDHALLVVAEERGRGRLSHPPSQVSATILYLTLAETMPSARAAEAVEQVTGYGLDRDLGGCLEELERATTAWQRIRSKLPKGVSPRSTLNAPEDAGSPGSSVHPLGGATS</sequence>
<feature type="region of interest" description="Disordered" evidence="1">
    <location>
        <begin position="238"/>
        <end position="269"/>
    </location>
</feature>
<gene>
    <name evidence="3" type="ORF">HKI87_06g43570</name>
</gene>
<accession>A0AAX4P8X5</accession>
<dbReference type="AlphaFoldDB" id="A0AAX4P8X5"/>
<dbReference type="EMBL" id="CP151506">
    <property type="protein sequence ID" value="WZN62815.1"/>
    <property type="molecule type" value="Genomic_DNA"/>
</dbReference>
<dbReference type="Gene3D" id="1.10.472.10">
    <property type="entry name" value="Cyclin-like"/>
    <property type="match status" value="2"/>
</dbReference>
<dbReference type="InterPro" id="IPR036915">
    <property type="entry name" value="Cyclin-like_sf"/>
</dbReference>
<evidence type="ECO:0000259" key="2">
    <source>
        <dbReference type="Pfam" id="PF00134"/>
    </source>
</evidence>
<feature type="domain" description="Cyclin N-terminal" evidence="2">
    <location>
        <begin position="37"/>
        <end position="128"/>
    </location>
</feature>
<evidence type="ECO:0000313" key="3">
    <source>
        <dbReference type="EMBL" id="WZN62815.1"/>
    </source>
</evidence>
<protein>
    <recommendedName>
        <fullName evidence="2">Cyclin N-terminal domain-containing protein</fullName>
    </recommendedName>
</protein>
<reference evidence="3 4" key="1">
    <citation type="submission" date="2024-03" db="EMBL/GenBank/DDBJ databases">
        <title>Complete genome sequence of the green alga Chloropicon roscoffensis RCC1871.</title>
        <authorList>
            <person name="Lemieux C."/>
            <person name="Pombert J.-F."/>
            <person name="Otis C."/>
            <person name="Turmel M."/>
        </authorList>
    </citation>
    <scope>NUCLEOTIDE SEQUENCE [LARGE SCALE GENOMIC DNA]</scope>
    <source>
        <strain evidence="3 4">RCC1871</strain>
    </source>
</reference>
<organism evidence="3 4">
    <name type="scientific">Chloropicon roscoffensis</name>
    <dbReference type="NCBI Taxonomy" id="1461544"/>
    <lineage>
        <taxon>Eukaryota</taxon>
        <taxon>Viridiplantae</taxon>
        <taxon>Chlorophyta</taxon>
        <taxon>Chloropicophyceae</taxon>
        <taxon>Chloropicales</taxon>
        <taxon>Chloropicaceae</taxon>
        <taxon>Chloropicon</taxon>
    </lineage>
</organism>
<dbReference type="Pfam" id="PF00134">
    <property type="entry name" value="Cyclin_N"/>
    <property type="match status" value="1"/>
</dbReference>
<proteinExistence type="predicted"/>